<comment type="subcellular location">
    <subcellularLocation>
        <location evidence="1">Membrane</location>
        <topology evidence="1">Multi-pass membrane protein</topology>
    </subcellularLocation>
</comment>
<comment type="caution">
    <text evidence="11">The sequence shown here is derived from an EMBL/GenBank/DDBJ whole genome shotgun (WGS) entry which is preliminary data.</text>
</comment>
<evidence type="ECO:0000313" key="12">
    <source>
        <dbReference type="Proteomes" id="UP000077857"/>
    </source>
</evidence>
<evidence type="ECO:0000256" key="3">
    <source>
        <dbReference type="ARBA" id="ARBA00022692"/>
    </source>
</evidence>
<dbReference type="PANTHER" id="PTHR43427:SF6">
    <property type="entry name" value="CHLORIDE CHANNEL PROTEIN CLC-E"/>
    <property type="match status" value="1"/>
</dbReference>
<keyword evidence="2" id="KW-0813">Transport</keyword>
<feature type="transmembrane region" description="Helical" evidence="10">
    <location>
        <begin position="70"/>
        <end position="88"/>
    </location>
</feature>
<evidence type="ECO:0000256" key="8">
    <source>
        <dbReference type="ARBA" id="ARBA00023214"/>
    </source>
</evidence>
<evidence type="ECO:0000256" key="1">
    <source>
        <dbReference type="ARBA" id="ARBA00004141"/>
    </source>
</evidence>
<protein>
    <recommendedName>
        <fullName evidence="13">Chloride channel protein</fullName>
    </recommendedName>
</protein>
<keyword evidence="7" id="KW-0869">Chloride channel</keyword>
<keyword evidence="5" id="KW-0406">Ion transport</keyword>
<proteinExistence type="predicted"/>
<evidence type="ECO:0000256" key="9">
    <source>
        <dbReference type="ARBA" id="ARBA00023303"/>
    </source>
</evidence>
<evidence type="ECO:0000313" key="11">
    <source>
        <dbReference type="EMBL" id="OAI19771.1"/>
    </source>
</evidence>
<dbReference type="InterPro" id="IPR001807">
    <property type="entry name" value="ClC"/>
</dbReference>
<evidence type="ECO:0000256" key="2">
    <source>
        <dbReference type="ARBA" id="ARBA00022448"/>
    </source>
</evidence>
<reference evidence="11 12" key="1">
    <citation type="submission" date="2016-03" db="EMBL/GenBank/DDBJ databases">
        <authorList>
            <person name="Ploux O."/>
        </authorList>
    </citation>
    <scope>NUCLEOTIDE SEQUENCE [LARGE SCALE GENOMIC DNA]</scope>
    <source>
        <strain evidence="11 12">R-45378</strain>
    </source>
</reference>
<dbReference type="SUPFAM" id="SSF81340">
    <property type="entry name" value="Clc chloride channel"/>
    <property type="match status" value="1"/>
</dbReference>
<feature type="transmembrane region" description="Helical" evidence="10">
    <location>
        <begin position="33"/>
        <end position="50"/>
    </location>
</feature>
<evidence type="ECO:0000256" key="6">
    <source>
        <dbReference type="ARBA" id="ARBA00023136"/>
    </source>
</evidence>
<keyword evidence="9" id="KW-0407">Ion channel</keyword>
<dbReference type="PANTHER" id="PTHR43427">
    <property type="entry name" value="CHLORIDE CHANNEL PROTEIN CLC-E"/>
    <property type="match status" value="1"/>
</dbReference>
<keyword evidence="4 10" id="KW-1133">Transmembrane helix</keyword>
<dbReference type="GO" id="GO:0005254">
    <property type="term" value="F:chloride channel activity"/>
    <property type="evidence" value="ECO:0007669"/>
    <property type="project" value="UniProtKB-KW"/>
</dbReference>
<evidence type="ECO:0000256" key="10">
    <source>
        <dbReference type="SAM" id="Phobius"/>
    </source>
</evidence>
<dbReference type="Pfam" id="PF00654">
    <property type="entry name" value="Voltage_CLC"/>
    <property type="match status" value="1"/>
</dbReference>
<dbReference type="Gene3D" id="1.10.3080.10">
    <property type="entry name" value="Clc chloride channel"/>
    <property type="match status" value="1"/>
</dbReference>
<dbReference type="Proteomes" id="UP000077857">
    <property type="component" value="Unassembled WGS sequence"/>
</dbReference>
<dbReference type="InterPro" id="IPR050368">
    <property type="entry name" value="ClC-type_chloride_channel"/>
</dbReference>
<feature type="transmembrane region" description="Helical" evidence="10">
    <location>
        <begin position="160"/>
        <end position="180"/>
    </location>
</feature>
<dbReference type="AlphaFoldDB" id="A0A177NPH3"/>
<dbReference type="EMBL" id="LUUJ01000045">
    <property type="protein sequence ID" value="OAI19771.1"/>
    <property type="molecule type" value="Genomic_DNA"/>
</dbReference>
<evidence type="ECO:0000256" key="5">
    <source>
        <dbReference type="ARBA" id="ARBA00023065"/>
    </source>
</evidence>
<keyword evidence="8" id="KW-0868">Chloride</keyword>
<keyword evidence="6 10" id="KW-0472">Membrane</keyword>
<dbReference type="InterPro" id="IPR014743">
    <property type="entry name" value="Cl-channel_core"/>
</dbReference>
<keyword evidence="3 10" id="KW-0812">Transmembrane</keyword>
<organism evidence="11 12">
    <name type="scientific">Methylomonas koyamae</name>
    <dbReference type="NCBI Taxonomy" id="702114"/>
    <lineage>
        <taxon>Bacteria</taxon>
        <taxon>Pseudomonadati</taxon>
        <taxon>Pseudomonadota</taxon>
        <taxon>Gammaproteobacteria</taxon>
        <taxon>Methylococcales</taxon>
        <taxon>Methylococcaceae</taxon>
        <taxon>Methylomonas</taxon>
    </lineage>
</organism>
<accession>A0A177NPH3</accession>
<evidence type="ECO:0008006" key="13">
    <source>
        <dbReference type="Google" id="ProtNLM"/>
    </source>
</evidence>
<name>A0A177NPH3_9GAMM</name>
<sequence length="197" mass="20988">MPLGVCAGLFGALFNYLMLRGRSLADLRGWRRWLWWAILAGLVTSTALRAPELLGGGQSLIDSLLNREAFPLQTILAYWTVKLGLSVASANSGAAGGIFMPVLALGALLGWSCAQLVQPLLDSPVDPRLFATVGMAAFFTGVVQAPLTAIVLIIELTGNYALILPLFIACFVALLIAGWLKTSPIYDALMKNAGGRR</sequence>
<dbReference type="GO" id="GO:0034707">
    <property type="term" value="C:chloride channel complex"/>
    <property type="evidence" value="ECO:0007669"/>
    <property type="project" value="UniProtKB-KW"/>
</dbReference>
<gene>
    <name evidence="11" type="ORF">A1507_06305</name>
</gene>
<feature type="transmembrane region" description="Helical" evidence="10">
    <location>
        <begin position="94"/>
        <end position="117"/>
    </location>
</feature>
<evidence type="ECO:0000256" key="4">
    <source>
        <dbReference type="ARBA" id="ARBA00022989"/>
    </source>
</evidence>
<feature type="transmembrane region" description="Helical" evidence="10">
    <location>
        <begin position="129"/>
        <end position="154"/>
    </location>
</feature>
<evidence type="ECO:0000256" key="7">
    <source>
        <dbReference type="ARBA" id="ARBA00023173"/>
    </source>
</evidence>